<dbReference type="GO" id="GO:0004519">
    <property type="term" value="F:endonuclease activity"/>
    <property type="evidence" value="ECO:0007669"/>
    <property type="project" value="UniProtKB-KW"/>
</dbReference>
<evidence type="ECO:0000313" key="2">
    <source>
        <dbReference type="EMBL" id="SJM34735.1"/>
    </source>
</evidence>
<dbReference type="Gene3D" id="3.60.10.10">
    <property type="entry name" value="Endonuclease/exonuclease/phosphatase"/>
    <property type="match status" value="1"/>
</dbReference>
<evidence type="ECO:0000313" key="3">
    <source>
        <dbReference type="Proteomes" id="UP000245698"/>
    </source>
</evidence>
<dbReference type="InterPro" id="IPR051916">
    <property type="entry name" value="GPI-anchor_lipid_remodeler"/>
</dbReference>
<feature type="domain" description="Endonuclease/exonuclease/phosphatase" evidence="1">
    <location>
        <begin position="11"/>
        <end position="288"/>
    </location>
</feature>
<dbReference type="PANTHER" id="PTHR14859:SF15">
    <property type="entry name" value="ENDONUCLEASE_EXONUCLEASE_PHOSPHATASE DOMAIN-CONTAINING PROTEIN"/>
    <property type="match status" value="1"/>
</dbReference>
<sequence length="296" mass="32562">MNMAGVAMKLVTYNIHYGVGLDGRYDVGRIADAVRGADVIALQEVSRNNPNNGGRDMVAELGEALPEYFALYSSNFEANVGSRLENGRAITTTFQLGNMVLSKTPVHLSRNLLLPRSRSFEVMNFQRGALEALIETPLGFIRFYSTHLDHRSPVERANQIRFLRQRLLNYAIEGGALSGVAEVGLPDLPCPEGFVVMGDFNMLAGSPEYVELAGRLDHEFGMPVTADLAVDVALRLAATGADLITWVDPKRPDDASRHKRIDYVFTSASLAKSLTRLWVDQQAVGSDHLPVWVEMA</sequence>
<proteinExistence type="predicted"/>
<dbReference type="GO" id="GO:0006506">
    <property type="term" value="P:GPI anchor biosynthetic process"/>
    <property type="evidence" value="ECO:0007669"/>
    <property type="project" value="TreeGrafter"/>
</dbReference>
<evidence type="ECO:0000259" key="1">
    <source>
        <dbReference type="Pfam" id="PF03372"/>
    </source>
</evidence>
<dbReference type="InterPro" id="IPR005135">
    <property type="entry name" value="Endo/exonuclease/phosphatase"/>
</dbReference>
<dbReference type="Proteomes" id="UP000245698">
    <property type="component" value="Unassembled WGS sequence"/>
</dbReference>
<reference evidence="3" key="1">
    <citation type="submission" date="2016-12" db="EMBL/GenBank/DDBJ databases">
        <authorList>
            <person name="Brunel B."/>
        </authorList>
    </citation>
    <scope>NUCLEOTIDE SEQUENCE [LARGE SCALE GENOMIC DNA]</scope>
</reference>
<dbReference type="GO" id="GO:0016020">
    <property type="term" value="C:membrane"/>
    <property type="evidence" value="ECO:0007669"/>
    <property type="project" value="GOC"/>
</dbReference>
<dbReference type="AlphaFoldDB" id="A0A2P9AU79"/>
<keyword evidence="2" id="KW-0255">Endonuclease</keyword>
<accession>A0A2P9AU79</accession>
<keyword evidence="2" id="KW-0269">Exonuclease</keyword>
<dbReference type="InterPro" id="IPR036691">
    <property type="entry name" value="Endo/exonu/phosph_ase_sf"/>
</dbReference>
<keyword evidence="3" id="KW-1185">Reference proteome</keyword>
<organism evidence="2 3">
    <name type="scientific">Mesorhizobium delmotii</name>
    <dbReference type="NCBI Taxonomy" id="1631247"/>
    <lineage>
        <taxon>Bacteria</taxon>
        <taxon>Pseudomonadati</taxon>
        <taxon>Pseudomonadota</taxon>
        <taxon>Alphaproteobacteria</taxon>
        <taxon>Hyphomicrobiales</taxon>
        <taxon>Phyllobacteriaceae</taxon>
        <taxon>Mesorhizobium</taxon>
    </lineage>
</organism>
<dbReference type="EMBL" id="FUIG01000059">
    <property type="protein sequence ID" value="SJM34735.1"/>
    <property type="molecule type" value="Genomic_DNA"/>
</dbReference>
<keyword evidence="2" id="KW-0378">Hydrolase</keyword>
<keyword evidence="2" id="KW-0540">Nuclease</keyword>
<gene>
    <name evidence="2" type="ORF">BQ8482_50005</name>
</gene>
<dbReference type="SUPFAM" id="SSF56219">
    <property type="entry name" value="DNase I-like"/>
    <property type="match status" value="1"/>
</dbReference>
<dbReference type="PANTHER" id="PTHR14859">
    <property type="entry name" value="CALCOFLUOR WHITE HYPERSENSITIVE PROTEIN PRECURSOR"/>
    <property type="match status" value="1"/>
</dbReference>
<dbReference type="GO" id="GO:0004527">
    <property type="term" value="F:exonuclease activity"/>
    <property type="evidence" value="ECO:0007669"/>
    <property type="project" value="UniProtKB-KW"/>
</dbReference>
<dbReference type="Pfam" id="PF03372">
    <property type="entry name" value="Exo_endo_phos"/>
    <property type="match status" value="1"/>
</dbReference>
<protein>
    <submittedName>
        <fullName evidence="2">Endonuclease/exonuclease/phosphatase</fullName>
    </submittedName>
</protein>
<name>A0A2P9AU79_9HYPH</name>